<organism evidence="18 19">
    <name type="scientific">Elizabethkingia argenteiflava</name>
    <dbReference type="NCBI Taxonomy" id="2681556"/>
    <lineage>
        <taxon>Bacteria</taxon>
        <taxon>Pseudomonadati</taxon>
        <taxon>Bacteroidota</taxon>
        <taxon>Flavobacteriia</taxon>
        <taxon>Flavobacteriales</taxon>
        <taxon>Weeksellaceae</taxon>
        <taxon>Elizabethkingia</taxon>
    </lineage>
</organism>
<keyword evidence="7" id="KW-0732">Signal</keyword>
<keyword evidence="4" id="KW-1134">Transmembrane beta strand</keyword>
<dbReference type="GO" id="GO:0046930">
    <property type="term" value="C:pore complex"/>
    <property type="evidence" value="ECO:0007669"/>
    <property type="project" value="UniProtKB-KW"/>
</dbReference>
<dbReference type="GO" id="GO:0006811">
    <property type="term" value="P:monoatomic ion transport"/>
    <property type="evidence" value="ECO:0007669"/>
    <property type="project" value="UniProtKB-KW"/>
</dbReference>
<proteinExistence type="inferred from homology"/>
<evidence type="ECO:0000256" key="6">
    <source>
        <dbReference type="ARBA" id="ARBA00022692"/>
    </source>
</evidence>
<dbReference type="Pfam" id="PF22461">
    <property type="entry name" value="SLBB_2"/>
    <property type="match status" value="1"/>
</dbReference>
<dbReference type="InterPro" id="IPR003715">
    <property type="entry name" value="Poly_export_N"/>
</dbReference>
<dbReference type="InterPro" id="IPR054765">
    <property type="entry name" value="SLBB_dom"/>
</dbReference>
<keyword evidence="5 18" id="KW-0762">Sugar transport</keyword>
<feature type="domain" description="Polysaccharide export protein N-terminal" evidence="16">
    <location>
        <begin position="11"/>
        <end position="115"/>
    </location>
</feature>
<keyword evidence="3" id="KW-0813">Transport</keyword>
<sequence length="234" mass="25936">MTVDAEYPIADPPALRIQKNDRLNIQVSAKSLELAAPFNVVAGAYKLTEDGVSTTSVDKSGTSPGYLIDQNGNIEFPVLGILHVEGLTLNEVRDLIRNRLIKNRYISDPVVKVEMLNFKITVMGAVKSESVLTVPDGRMSLLEALTKVGGLSTNASPDRITVIREENGVRRRIVTNIQTQEVFNSPAYYLQQNDIVYVEPRTADISPKEDRFWKYFGIGMGFIGFLMSTIAVIK</sequence>
<keyword evidence="19" id="KW-1185">Reference proteome</keyword>
<evidence type="ECO:0000256" key="3">
    <source>
        <dbReference type="ARBA" id="ARBA00022448"/>
    </source>
</evidence>
<keyword evidence="13" id="KW-0998">Cell outer membrane</keyword>
<dbReference type="Gene3D" id="3.10.560.10">
    <property type="entry name" value="Outer membrane lipoprotein wza domain like"/>
    <property type="match status" value="1"/>
</dbReference>
<evidence type="ECO:0000256" key="15">
    <source>
        <dbReference type="SAM" id="Phobius"/>
    </source>
</evidence>
<dbReference type="PANTHER" id="PTHR33619">
    <property type="entry name" value="POLYSACCHARIDE EXPORT PROTEIN GFCE-RELATED"/>
    <property type="match status" value="1"/>
</dbReference>
<evidence type="ECO:0000256" key="13">
    <source>
        <dbReference type="ARBA" id="ARBA00023237"/>
    </source>
</evidence>
<dbReference type="GO" id="GO:0015159">
    <property type="term" value="F:polysaccharide transmembrane transporter activity"/>
    <property type="evidence" value="ECO:0007669"/>
    <property type="project" value="InterPro"/>
</dbReference>
<comment type="subcellular location">
    <subcellularLocation>
        <location evidence="1">Cell outer membrane</location>
        <topology evidence="1">Multi-pass membrane protein</topology>
    </subcellularLocation>
</comment>
<dbReference type="InterPro" id="IPR049712">
    <property type="entry name" value="Poly_export"/>
</dbReference>
<keyword evidence="15" id="KW-1133">Transmembrane helix</keyword>
<gene>
    <name evidence="18" type="ORF">GNY06_08130</name>
</gene>
<evidence type="ECO:0000259" key="17">
    <source>
        <dbReference type="Pfam" id="PF22461"/>
    </source>
</evidence>
<evidence type="ECO:0000313" key="19">
    <source>
        <dbReference type="Proteomes" id="UP000553459"/>
    </source>
</evidence>
<dbReference type="AlphaFoldDB" id="A0A845PSX2"/>
<dbReference type="GO" id="GO:0009279">
    <property type="term" value="C:cell outer membrane"/>
    <property type="evidence" value="ECO:0007669"/>
    <property type="project" value="UniProtKB-SubCell"/>
</dbReference>
<evidence type="ECO:0000256" key="10">
    <source>
        <dbReference type="ARBA" id="ARBA00023114"/>
    </source>
</evidence>
<dbReference type="Proteomes" id="UP000553459">
    <property type="component" value="Unassembled WGS sequence"/>
</dbReference>
<feature type="domain" description="SLBB" evidence="17">
    <location>
        <begin position="119"/>
        <end position="198"/>
    </location>
</feature>
<keyword evidence="9" id="KW-0406">Ion transport</keyword>
<keyword evidence="6 15" id="KW-0812">Transmembrane</keyword>
<evidence type="ECO:0000256" key="2">
    <source>
        <dbReference type="ARBA" id="ARBA00009450"/>
    </source>
</evidence>
<dbReference type="PANTHER" id="PTHR33619:SF3">
    <property type="entry name" value="POLYSACCHARIDE EXPORT PROTEIN GFCE-RELATED"/>
    <property type="match status" value="1"/>
</dbReference>
<evidence type="ECO:0000313" key="18">
    <source>
        <dbReference type="EMBL" id="NAW51349.1"/>
    </source>
</evidence>
<evidence type="ECO:0000256" key="4">
    <source>
        <dbReference type="ARBA" id="ARBA00022452"/>
    </source>
</evidence>
<evidence type="ECO:0000256" key="12">
    <source>
        <dbReference type="ARBA" id="ARBA00023139"/>
    </source>
</evidence>
<accession>A0A845PSX2</accession>
<keyword evidence="10" id="KW-0626">Porin</keyword>
<evidence type="ECO:0000256" key="9">
    <source>
        <dbReference type="ARBA" id="ARBA00023065"/>
    </source>
</evidence>
<keyword evidence="11 15" id="KW-0472">Membrane</keyword>
<dbReference type="Pfam" id="PF02563">
    <property type="entry name" value="Poly_export"/>
    <property type="match status" value="1"/>
</dbReference>
<keyword evidence="12" id="KW-0564">Palmitate</keyword>
<evidence type="ECO:0000256" key="7">
    <source>
        <dbReference type="ARBA" id="ARBA00022729"/>
    </source>
</evidence>
<keyword evidence="14" id="KW-0449">Lipoprotein</keyword>
<reference evidence="18 19" key="1">
    <citation type="submission" date="2019-11" db="EMBL/GenBank/DDBJ databases">
        <title>Characterization of Elizabethkingia argenteiflava sp. nov., isolated from inner surface of Soybean Pods.</title>
        <authorList>
            <person name="Mo S."/>
        </authorList>
    </citation>
    <scope>NUCLEOTIDE SEQUENCE [LARGE SCALE GENOMIC DNA]</scope>
    <source>
        <strain evidence="18 19">YB22</strain>
    </source>
</reference>
<evidence type="ECO:0000256" key="1">
    <source>
        <dbReference type="ARBA" id="ARBA00004571"/>
    </source>
</evidence>
<feature type="transmembrane region" description="Helical" evidence="15">
    <location>
        <begin position="212"/>
        <end position="233"/>
    </location>
</feature>
<evidence type="ECO:0000256" key="11">
    <source>
        <dbReference type="ARBA" id="ARBA00023136"/>
    </source>
</evidence>
<dbReference type="GO" id="GO:0015288">
    <property type="term" value="F:porin activity"/>
    <property type="evidence" value="ECO:0007669"/>
    <property type="project" value="UniProtKB-KW"/>
</dbReference>
<evidence type="ECO:0000256" key="14">
    <source>
        <dbReference type="ARBA" id="ARBA00023288"/>
    </source>
</evidence>
<protein>
    <submittedName>
        <fullName evidence="18">Sugar transporter</fullName>
    </submittedName>
</protein>
<evidence type="ECO:0000259" key="16">
    <source>
        <dbReference type="Pfam" id="PF02563"/>
    </source>
</evidence>
<name>A0A845PSX2_9FLAO</name>
<comment type="caution">
    <text evidence="18">The sequence shown here is derived from an EMBL/GenBank/DDBJ whole genome shotgun (WGS) entry which is preliminary data.</text>
</comment>
<dbReference type="EMBL" id="JAAABJ010000519">
    <property type="protein sequence ID" value="NAW51349.1"/>
    <property type="molecule type" value="Genomic_DNA"/>
</dbReference>
<evidence type="ECO:0000256" key="5">
    <source>
        <dbReference type="ARBA" id="ARBA00022597"/>
    </source>
</evidence>
<keyword evidence="8" id="KW-0625">Polysaccharide transport</keyword>
<evidence type="ECO:0000256" key="8">
    <source>
        <dbReference type="ARBA" id="ARBA00023047"/>
    </source>
</evidence>
<comment type="similarity">
    <text evidence="2">Belongs to the BexD/CtrA/VexA family.</text>
</comment>